<dbReference type="InterPro" id="IPR004704">
    <property type="entry name" value="PTS_IID_man"/>
</dbReference>
<evidence type="ECO:0000313" key="2">
    <source>
        <dbReference type="EMBL" id="PXY84148.1"/>
    </source>
</evidence>
<dbReference type="PROSITE" id="PS51108">
    <property type="entry name" value="PTS_EIID"/>
    <property type="match status" value="1"/>
</dbReference>
<feature type="transmembrane region" description="Helical" evidence="1">
    <location>
        <begin position="141"/>
        <end position="162"/>
    </location>
</feature>
<feature type="transmembrane region" description="Helical" evidence="1">
    <location>
        <begin position="253"/>
        <end position="273"/>
    </location>
</feature>
<gene>
    <name evidence="2" type="ORF">DK873_03050</name>
</gene>
<dbReference type="PANTHER" id="PTHR32502">
    <property type="entry name" value="N-ACETYLGALACTOSAMINE PERMEASE II COMPONENT-RELATED"/>
    <property type="match status" value="1"/>
</dbReference>
<accession>A0ABX5N4E0</accession>
<comment type="caution">
    <text evidence="2">The sequence shown here is derived from an EMBL/GenBank/DDBJ whole genome shotgun (WGS) entry which is preliminary data.</text>
</comment>
<organism evidence="2 3">
    <name type="scientific">Lactobacillus melliventris</name>
    <dbReference type="NCBI Taxonomy" id="1218507"/>
    <lineage>
        <taxon>Bacteria</taxon>
        <taxon>Bacillati</taxon>
        <taxon>Bacillota</taxon>
        <taxon>Bacilli</taxon>
        <taxon>Lactobacillales</taxon>
        <taxon>Lactobacillaceae</taxon>
        <taxon>Lactobacillus</taxon>
    </lineage>
</organism>
<evidence type="ECO:0000313" key="3">
    <source>
        <dbReference type="Proteomes" id="UP000247698"/>
    </source>
</evidence>
<dbReference type="RefSeq" id="WP_110445768.1">
    <property type="nucleotide sequence ID" value="NZ_JAAEEB010000012.1"/>
</dbReference>
<evidence type="ECO:0000256" key="1">
    <source>
        <dbReference type="SAM" id="Phobius"/>
    </source>
</evidence>
<feature type="transmembrane region" description="Helical" evidence="1">
    <location>
        <begin position="118"/>
        <end position="135"/>
    </location>
</feature>
<keyword evidence="3" id="KW-1185">Reference proteome</keyword>
<reference evidence="2 3" key="1">
    <citation type="submission" date="2018-05" db="EMBL/GenBank/DDBJ databases">
        <title>Reference genomes for bee gut microbiota database.</title>
        <authorList>
            <person name="Ellegaard K.M."/>
        </authorList>
    </citation>
    <scope>NUCLEOTIDE SEQUENCE [LARGE SCALE GENOMIC DNA]</scope>
    <source>
        <strain evidence="2 3">ESL0184</strain>
    </source>
</reference>
<sequence>MTTISKENKITNKDLRQIMWRSLPMEFGWNYERQMHLAFAYMMAPLMKKLYHKDQKEYIDSLERQMEFFNCTPQLVPFIGGVVASMEEKNSEDKDFDVSTISAIKTALMGPLSGIGDSLFLGTLRVLAVGVAASLSMKGSILGPILFLLIYNIPAYLVRYFGVKAGYNMGTSYLDKIQKSGLMDKFKEAAGILGVMVIGAMTQNMVVVKVVAKFGTGKTATSLQSVLDGILPGVLSLLVLYIFYVLNKKKINVLWQLLGATIIGVLLTVWGVLGV</sequence>
<keyword evidence="1" id="KW-0472">Membrane</keyword>
<feature type="transmembrane region" description="Helical" evidence="1">
    <location>
        <begin position="226"/>
        <end position="246"/>
    </location>
</feature>
<keyword evidence="1" id="KW-0812">Transmembrane</keyword>
<protein>
    <submittedName>
        <fullName evidence="2">PTS mannose transporter subunit IID</fullName>
    </submittedName>
</protein>
<name>A0ABX5N4E0_9LACO</name>
<feature type="transmembrane region" description="Helical" evidence="1">
    <location>
        <begin position="189"/>
        <end position="206"/>
    </location>
</feature>
<dbReference type="Proteomes" id="UP000247698">
    <property type="component" value="Unassembled WGS sequence"/>
</dbReference>
<keyword evidence="1" id="KW-1133">Transmembrane helix</keyword>
<dbReference type="InterPro" id="IPR050303">
    <property type="entry name" value="GatZ_KbaZ_carbometab"/>
</dbReference>
<dbReference type="EMBL" id="QGLG01000002">
    <property type="protein sequence ID" value="PXY84148.1"/>
    <property type="molecule type" value="Genomic_DNA"/>
</dbReference>
<dbReference type="PANTHER" id="PTHR32502:SF23">
    <property type="entry name" value="TRANSPORT PROTEIN, PTS SYSTEM"/>
    <property type="match status" value="1"/>
</dbReference>
<dbReference type="Pfam" id="PF03613">
    <property type="entry name" value="EIID-AGA"/>
    <property type="match status" value="1"/>
</dbReference>
<proteinExistence type="predicted"/>